<protein>
    <submittedName>
        <fullName evidence="1">Uncharacterized protein</fullName>
    </submittedName>
</protein>
<evidence type="ECO:0000313" key="2">
    <source>
        <dbReference type="Proteomes" id="UP001445076"/>
    </source>
</evidence>
<proteinExistence type="predicted"/>
<gene>
    <name evidence="1" type="ORF">OTU49_017306</name>
</gene>
<sequence length="145" mass="16766">MSSKKQRQFSKSKEDATVIRGRTPLSPEVKMAPLLSNIRHHCVQESRWPHYYQRCDNILSRSQKGCNEAPLVGLRLVFTLDLYLQPSPPAPQLSVHKRLFYIIVIKHLFTNVFQTCFSLLVHHQLEYSNHFTILALTAQRCGAYS</sequence>
<reference evidence="1 2" key="1">
    <citation type="journal article" date="2024" name="BMC Genomics">
        <title>Genome assembly of redclaw crayfish (Cherax quadricarinatus) provides insights into its immune adaptation and hypoxia tolerance.</title>
        <authorList>
            <person name="Liu Z."/>
            <person name="Zheng J."/>
            <person name="Li H."/>
            <person name="Fang K."/>
            <person name="Wang S."/>
            <person name="He J."/>
            <person name="Zhou D."/>
            <person name="Weng S."/>
            <person name="Chi M."/>
            <person name="Gu Z."/>
            <person name="He J."/>
            <person name="Li F."/>
            <person name="Wang M."/>
        </authorList>
    </citation>
    <scope>NUCLEOTIDE SEQUENCE [LARGE SCALE GENOMIC DNA]</scope>
    <source>
        <strain evidence="1">ZL_2023a</strain>
    </source>
</reference>
<evidence type="ECO:0000313" key="1">
    <source>
        <dbReference type="EMBL" id="KAK8746219.1"/>
    </source>
</evidence>
<dbReference type="EMBL" id="JARKIK010000018">
    <property type="protein sequence ID" value="KAK8746219.1"/>
    <property type="molecule type" value="Genomic_DNA"/>
</dbReference>
<dbReference type="AlphaFoldDB" id="A0AAW0Y7R3"/>
<dbReference type="Proteomes" id="UP001445076">
    <property type="component" value="Unassembled WGS sequence"/>
</dbReference>
<accession>A0AAW0Y7R3</accession>
<comment type="caution">
    <text evidence="1">The sequence shown here is derived from an EMBL/GenBank/DDBJ whole genome shotgun (WGS) entry which is preliminary data.</text>
</comment>
<keyword evidence="2" id="KW-1185">Reference proteome</keyword>
<name>A0AAW0Y7R3_CHEQU</name>
<organism evidence="1 2">
    <name type="scientific">Cherax quadricarinatus</name>
    <name type="common">Australian red claw crayfish</name>
    <dbReference type="NCBI Taxonomy" id="27406"/>
    <lineage>
        <taxon>Eukaryota</taxon>
        <taxon>Metazoa</taxon>
        <taxon>Ecdysozoa</taxon>
        <taxon>Arthropoda</taxon>
        <taxon>Crustacea</taxon>
        <taxon>Multicrustacea</taxon>
        <taxon>Malacostraca</taxon>
        <taxon>Eumalacostraca</taxon>
        <taxon>Eucarida</taxon>
        <taxon>Decapoda</taxon>
        <taxon>Pleocyemata</taxon>
        <taxon>Astacidea</taxon>
        <taxon>Parastacoidea</taxon>
        <taxon>Parastacidae</taxon>
        <taxon>Cherax</taxon>
    </lineage>
</organism>